<gene>
    <name evidence="1" type="ORF">L0U88_12570</name>
</gene>
<name>A0ABS9BK24_9BACT</name>
<organism evidence="1 2">
    <name type="scientific">Flavihumibacter fluminis</name>
    <dbReference type="NCBI Taxonomy" id="2909236"/>
    <lineage>
        <taxon>Bacteria</taxon>
        <taxon>Pseudomonadati</taxon>
        <taxon>Bacteroidota</taxon>
        <taxon>Chitinophagia</taxon>
        <taxon>Chitinophagales</taxon>
        <taxon>Chitinophagaceae</taxon>
        <taxon>Flavihumibacter</taxon>
    </lineage>
</organism>
<dbReference type="RefSeq" id="WP_234866415.1">
    <property type="nucleotide sequence ID" value="NZ_JAKEVY010000003.1"/>
</dbReference>
<reference evidence="1 2" key="1">
    <citation type="submission" date="2022-01" db="EMBL/GenBank/DDBJ databases">
        <title>Flavihumibacter sp. nov., isolated from sediment of a river.</title>
        <authorList>
            <person name="Liu H."/>
        </authorList>
    </citation>
    <scope>NUCLEOTIDE SEQUENCE [LARGE SCALE GENOMIC DNA]</scope>
    <source>
        <strain evidence="1 2">RY-1</strain>
    </source>
</reference>
<proteinExistence type="predicted"/>
<keyword evidence="2" id="KW-1185">Reference proteome</keyword>
<protein>
    <submittedName>
        <fullName evidence="1">Uncharacterized protein</fullName>
    </submittedName>
</protein>
<evidence type="ECO:0000313" key="2">
    <source>
        <dbReference type="Proteomes" id="UP001200145"/>
    </source>
</evidence>
<evidence type="ECO:0000313" key="1">
    <source>
        <dbReference type="EMBL" id="MCF1715462.1"/>
    </source>
</evidence>
<sequence length="187" mass="21201">MRGLFILLAVLAASYSGFSQMSDFISLKRTNNRHVASYFKGSRIELQHVNGQVISGPIEDVRNDSVFVRQWHIVSYITQLGTSKVDTLGSMVYGFHYQEIFRIFHDKRQSWGFVRNGAIFMIGGVGYIVLNVLNGWYRKEPIGDADNLKSLAIAGGVAGGGFLLNRLHRYREKNGKKYKINYVKMTN</sequence>
<comment type="caution">
    <text evidence="1">The sequence shown here is derived from an EMBL/GenBank/DDBJ whole genome shotgun (WGS) entry which is preliminary data.</text>
</comment>
<dbReference type="Proteomes" id="UP001200145">
    <property type="component" value="Unassembled WGS sequence"/>
</dbReference>
<accession>A0ABS9BK24</accession>
<dbReference type="EMBL" id="JAKEVY010000003">
    <property type="protein sequence ID" value="MCF1715462.1"/>
    <property type="molecule type" value="Genomic_DNA"/>
</dbReference>